<organism evidence="1">
    <name type="scientific">Ixodes ricinus</name>
    <name type="common">Common tick</name>
    <name type="synonym">Acarus ricinus</name>
    <dbReference type="NCBI Taxonomy" id="34613"/>
    <lineage>
        <taxon>Eukaryota</taxon>
        <taxon>Metazoa</taxon>
        <taxon>Ecdysozoa</taxon>
        <taxon>Arthropoda</taxon>
        <taxon>Chelicerata</taxon>
        <taxon>Arachnida</taxon>
        <taxon>Acari</taxon>
        <taxon>Parasitiformes</taxon>
        <taxon>Ixodida</taxon>
        <taxon>Ixodoidea</taxon>
        <taxon>Ixodidae</taxon>
        <taxon>Ixodinae</taxon>
        <taxon>Ixodes</taxon>
    </lineage>
</organism>
<accession>A0A6B0TVK2</accession>
<proteinExistence type="predicted"/>
<dbReference type="AlphaFoldDB" id="A0A6B0TVK2"/>
<dbReference type="EMBL" id="GIFC01001265">
    <property type="protein sequence ID" value="MXU83348.1"/>
    <property type="molecule type" value="Transcribed_RNA"/>
</dbReference>
<name>A0A6B0TVK2_IXORI</name>
<sequence>MITMCCSTSLQTTLLPPTRISMGFMRIRLASASICLGNVAENITVCRSGRTESTIRITWGSKPMSNMRSASSSTT</sequence>
<protein>
    <submittedName>
        <fullName evidence="1">Putative secreted protein</fullName>
    </submittedName>
</protein>
<evidence type="ECO:0000313" key="1">
    <source>
        <dbReference type="EMBL" id="MXU83348.1"/>
    </source>
</evidence>
<reference evidence="1" key="1">
    <citation type="submission" date="2019-12" db="EMBL/GenBank/DDBJ databases">
        <title>An insight into the sialome of adult female Ixodes ricinus ticks feeding for 6 days.</title>
        <authorList>
            <person name="Perner J."/>
            <person name="Ribeiro J.M.C."/>
        </authorList>
    </citation>
    <scope>NUCLEOTIDE SEQUENCE</scope>
    <source>
        <strain evidence="1">Semi-engorged</strain>
        <tissue evidence="1">Salivary glands</tissue>
    </source>
</reference>